<dbReference type="SUPFAM" id="SSF54919">
    <property type="entry name" value="Nucleoside diphosphate kinase, NDK"/>
    <property type="match status" value="1"/>
</dbReference>
<keyword evidence="4 13" id="KW-0963">Cytoplasm</keyword>
<evidence type="ECO:0000256" key="8">
    <source>
        <dbReference type="ARBA" id="ARBA00022741"/>
    </source>
</evidence>
<comment type="catalytic activity">
    <reaction evidence="13">
        <text>a ribonucleoside 5'-diphosphate + ATP = a ribonucleoside 5'-triphosphate + ADP</text>
        <dbReference type="Rhea" id="RHEA:18113"/>
        <dbReference type="ChEBI" id="CHEBI:30616"/>
        <dbReference type="ChEBI" id="CHEBI:57930"/>
        <dbReference type="ChEBI" id="CHEBI:61557"/>
        <dbReference type="ChEBI" id="CHEBI:456216"/>
        <dbReference type="EC" id="2.7.4.6"/>
    </reaction>
</comment>
<evidence type="ECO:0000256" key="5">
    <source>
        <dbReference type="ARBA" id="ARBA00022553"/>
    </source>
</evidence>
<evidence type="ECO:0000256" key="6">
    <source>
        <dbReference type="ARBA" id="ARBA00022679"/>
    </source>
</evidence>
<dbReference type="PROSITE" id="PS00469">
    <property type="entry name" value="NDPK"/>
    <property type="match status" value="1"/>
</dbReference>
<organism evidence="18 19">
    <name type="scientific">Phocoenobacter uteri</name>
    <dbReference type="NCBI Taxonomy" id="146806"/>
    <lineage>
        <taxon>Bacteria</taxon>
        <taxon>Pseudomonadati</taxon>
        <taxon>Pseudomonadota</taxon>
        <taxon>Gammaproteobacteria</taxon>
        <taxon>Pasteurellales</taxon>
        <taxon>Pasteurellaceae</taxon>
        <taxon>Phocoenobacter</taxon>
    </lineage>
</organism>
<dbReference type="EC" id="2.7.4.6" evidence="2 13"/>
<keyword evidence="5 13" id="KW-0597">Phosphoprotein</keyword>
<dbReference type="Gene3D" id="3.30.70.141">
    <property type="entry name" value="Nucleoside diphosphate kinase-like domain"/>
    <property type="match status" value="1"/>
</dbReference>
<sequence length="138" mass="15688">MQKTLSIIKPDATERHLVGEILAYLEKNGFTICGLKKIQLTKKQAEGFYAEHQGREYFERLINYMISAPVVVAVLSRENAIRKYRELMGATDPNEAAEGTIRKLYALNKTHNSVHGSDSEETAMQEIAYFFSDDEIVE</sequence>
<evidence type="ECO:0000256" key="7">
    <source>
        <dbReference type="ARBA" id="ARBA00022723"/>
    </source>
</evidence>
<dbReference type="PANTHER" id="PTHR46161:SF3">
    <property type="entry name" value="NUCLEOSIDE DIPHOSPHATE KINASE DDB_G0292928-RELATED"/>
    <property type="match status" value="1"/>
</dbReference>
<dbReference type="NCBIfam" id="NF001908">
    <property type="entry name" value="PRK00668.1"/>
    <property type="match status" value="1"/>
</dbReference>
<dbReference type="SMART" id="SM00562">
    <property type="entry name" value="NDK"/>
    <property type="match status" value="1"/>
</dbReference>
<dbReference type="InterPro" id="IPR034907">
    <property type="entry name" value="NDK-like_dom"/>
</dbReference>
<keyword evidence="11 13" id="KW-0460">Magnesium</keyword>
<dbReference type="FunFam" id="3.30.70.141:FF:000003">
    <property type="entry name" value="Nucleoside diphosphate kinase"/>
    <property type="match status" value="1"/>
</dbReference>
<evidence type="ECO:0000256" key="13">
    <source>
        <dbReference type="HAMAP-Rule" id="MF_00451"/>
    </source>
</evidence>
<keyword evidence="8 13" id="KW-0547">Nucleotide-binding</keyword>
<evidence type="ECO:0000256" key="14">
    <source>
        <dbReference type="PROSITE-ProRule" id="PRU00706"/>
    </source>
</evidence>
<evidence type="ECO:0000256" key="3">
    <source>
        <dbReference type="ARBA" id="ARBA00017632"/>
    </source>
</evidence>
<evidence type="ECO:0000256" key="15">
    <source>
        <dbReference type="RuleBase" id="RU004011"/>
    </source>
</evidence>
<evidence type="ECO:0000256" key="12">
    <source>
        <dbReference type="ARBA" id="ARBA00023080"/>
    </source>
</evidence>
<accession>A0A379C9A3</accession>
<keyword evidence="19" id="KW-1185">Reference proteome</keyword>
<feature type="domain" description="Nucleoside diphosphate kinase-like" evidence="17">
    <location>
        <begin position="1"/>
        <end position="138"/>
    </location>
</feature>
<feature type="binding site" evidence="13">
    <location>
        <position position="57"/>
    </location>
    <ligand>
        <name>ATP</name>
        <dbReference type="ChEBI" id="CHEBI:30616"/>
    </ligand>
</feature>
<gene>
    <name evidence="13 18" type="primary">ndk</name>
    <name evidence="18" type="ORF">NCTC12872_00859</name>
</gene>
<protein>
    <recommendedName>
        <fullName evidence="3 13">Nucleoside diphosphate kinase</fullName>
        <shortName evidence="13">NDK</shortName>
        <shortName evidence="13">NDP kinase</shortName>
        <ecNumber evidence="2 13">2.7.4.6</ecNumber>
    </recommendedName>
    <alternativeName>
        <fullName evidence="13">Nucleoside-2-P kinase</fullName>
    </alternativeName>
</protein>
<comment type="similarity">
    <text evidence="1 13 14 15">Belongs to the NDK family.</text>
</comment>
<comment type="cofactor">
    <cofactor evidence="13">
        <name>Mg(2+)</name>
        <dbReference type="ChEBI" id="CHEBI:18420"/>
    </cofactor>
</comment>
<dbReference type="RefSeq" id="WP_115315395.1">
    <property type="nucleotide sequence ID" value="NZ_LWIF01000001.1"/>
</dbReference>
<dbReference type="GO" id="GO:0005737">
    <property type="term" value="C:cytoplasm"/>
    <property type="evidence" value="ECO:0007669"/>
    <property type="project" value="UniProtKB-SubCell"/>
</dbReference>
<dbReference type="GO" id="GO:0006241">
    <property type="term" value="P:CTP biosynthetic process"/>
    <property type="evidence" value="ECO:0007669"/>
    <property type="project" value="UniProtKB-UniRule"/>
</dbReference>
<evidence type="ECO:0000256" key="10">
    <source>
        <dbReference type="ARBA" id="ARBA00022840"/>
    </source>
</evidence>
<dbReference type="PANTHER" id="PTHR46161">
    <property type="entry name" value="NUCLEOSIDE DIPHOSPHATE KINASE"/>
    <property type="match status" value="1"/>
</dbReference>
<evidence type="ECO:0000256" key="11">
    <source>
        <dbReference type="ARBA" id="ARBA00022842"/>
    </source>
</evidence>
<feature type="binding site" evidence="13">
    <location>
        <position position="102"/>
    </location>
    <ligand>
        <name>ATP</name>
        <dbReference type="ChEBI" id="CHEBI:30616"/>
    </ligand>
</feature>
<feature type="binding site" evidence="13">
    <location>
        <position position="91"/>
    </location>
    <ligand>
        <name>ATP</name>
        <dbReference type="ChEBI" id="CHEBI:30616"/>
    </ligand>
</feature>
<dbReference type="GO" id="GO:0006183">
    <property type="term" value="P:GTP biosynthetic process"/>
    <property type="evidence" value="ECO:0007669"/>
    <property type="project" value="UniProtKB-UniRule"/>
</dbReference>
<evidence type="ECO:0000256" key="16">
    <source>
        <dbReference type="RuleBase" id="RU004013"/>
    </source>
</evidence>
<evidence type="ECO:0000313" key="18">
    <source>
        <dbReference type="EMBL" id="SUB58890.1"/>
    </source>
</evidence>
<comment type="caution">
    <text evidence="14">Lacks conserved residue(s) required for the propagation of feature annotation.</text>
</comment>
<dbReference type="HAMAP" id="MF_00451">
    <property type="entry name" value="NDP_kinase"/>
    <property type="match status" value="1"/>
</dbReference>
<keyword evidence="6 13" id="KW-0808">Transferase</keyword>
<name>A0A379C9A3_9PAST</name>
<dbReference type="InterPro" id="IPR023005">
    <property type="entry name" value="Nucleoside_diP_kinase_AS"/>
</dbReference>
<feature type="binding site" evidence="13">
    <location>
        <position position="85"/>
    </location>
    <ligand>
        <name>ATP</name>
        <dbReference type="ChEBI" id="CHEBI:30616"/>
    </ligand>
</feature>
<dbReference type="CDD" id="cd04413">
    <property type="entry name" value="NDPk_I"/>
    <property type="match status" value="1"/>
</dbReference>
<feature type="active site" description="Pros-phosphohistidine intermediate" evidence="13">
    <location>
        <position position="115"/>
    </location>
</feature>
<keyword evidence="10 13" id="KW-0067">ATP-binding</keyword>
<dbReference type="GO" id="GO:0005524">
    <property type="term" value="F:ATP binding"/>
    <property type="evidence" value="ECO:0007669"/>
    <property type="project" value="UniProtKB-UniRule"/>
</dbReference>
<dbReference type="OrthoDB" id="9801161at2"/>
<dbReference type="InterPro" id="IPR001564">
    <property type="entry name" value="Nucleoside_diP_kinase"/>
</dbReference>
<proteinExistence type="inferred from homology"/>
<dbReference type="GO" id="GO:0006228">
    <property type="term" value="P:UTP biosynthetic process"/>
    <property type="evidence" value="ECO:0007669"/>
    <property type="project" value="UniProtKB-UniRule"/>
</dbReference>
<dbReference type="PRINTS" id="PR01243">
    <property type="entry name" value="NUCDPKINASE"/>
</dbReference>
<dbReference type="GO" id="GO:0046872">
    <property type="term" value="F:metal ion binding"/>
    <property type="evidence" value="ECO:0007669"/>
    <property type="project" value="UniProtKB-KW"/>
</dbReference>
<evidence type="ECO:0000259" key="17">
    <source>
        <dbReference type="SMART" id="SM00562"/>
    </source>
</evidence>
<feature type="binding site" evidence="13">
    <location>
        <position position="112"/>
    </location>
    <ligand>
        <name>ATP</name>
        <dbReference type="ChEBI" id="CHEBI:30616"/>
    </ligand>
</feature>
<reference evidence="18 19" key="1">
    <citation type="submission" date="2018-06" db="EMBL/GenBank/DDBJ databases">
        <authorList>
            <consortium name="Pathogen Informatics"/>
            <person name="Doyle S."/>
        </authorList>
    </citation>
    <scope>NUCLEOTIDE SEQUENCE [LARGE SCALE GENOMIC DNA]</scope>
    <source>
        <strain evidence="18 19">NCTC12872</strain>
    </source>
</reference>
<evidence type="ECO:0000256" key="2">
    <source>
        <dbReference type="ARBA" id="ARBA00012966"/>
    </source>
</evidence>
<comment type="subcellular location">
    <subcellularLocation>
        <location evidence="13">Cytoplasm</location>
    </subcellularLocation>
</comment>
<keyword evidence="12 13" id="KW-0546">Nucleotide metabolism</keyword>
<evidence type="ECO:0000313" key="19">
    <source>
        <dbReference type="Proteomes" id="UP000255417"/>
    </source>
</evidence>
<comment type="catalytic activity">
    <reaction evidence="13 16">
        <text>a 2'-deoxyribonucleoside 5'-diphosphate + ATP = a 2'-deoxyribonucleoside 5'-triphosphate + ADP</text>
        <dbReference type="Rhea" id="RHEA:44640"/>
        <dbReference type="ChEBI" id="CHEBI:30616"/>
        <dbReference type="ChEBI" id="CHEBI:61560"/>
        <dbReference type="ChEBI" id="CHEBI:73316"/>
        <dbReference type="ChEBI" id="CHEBI:456216"/>
        <dbReference type="EC" id="2.7.4.6"/>
    </reaction>
</comment>
<keyword evidence="7 13" id="KW-0479">Metal-binding</keyword>
<evidence type="ECO:0000256" key="1">
    <source>
        <dbReference type="ARBA" id="ARBA00008142"/>
    </source>
</evidence>
<dbReference type="PROSITE" id="PS51374">
    <property type="entry name" value="NDPK_LIKE"/>
    <property type="match status" value="1"/>
</dbReference>
<dbReference type="Pfam" id="PF00334">
    <property type="entry name" value="NDK"/>
    <property type="match status" value="1"/>
</dbReference>
<evidence type="ECO:0000256" key="4">
    <source>
        <dbReference type="ARBA" id="ARBA00022490"/>
    </source>
</evidence>
<evidence type="ECO:0000256" key="9">
    <source>
        <dbReference type="ARBA" id="ARBA00022777"/>
    </source>
</evidence>
<comment type="subunit">
    <text evidence="13">Homotetramer.</text>
</comment>
<dbReference type="EMBL" id="UGTA01000001">
    <property type="protein sequence ID" value="SUB58890.1"/>
    <property type="molecule type" value="Genomic_DNA"/>
</dbReference>
<feature type="binding site" evidence="13">
    <location>
        <position position="9"/>
    </location>
    <ligand>
        <name>ATP</name>
        <dbReference type="ChEBI" id="CHEBI:30616"/>
    </ligand>
</feature>
<comment type="function">
    <text evidence="13">Major role in the synthesis of nucleoside triphosphates other than ATP. The ATP gamma phosphate is transferred to the NDP beta phosphate via a ping-pong mechanism, using a phosphorylated active-site intermediate.</text>
</comment>
<keyword evidence="9 13" id="KW-0418">Kinase</keyword>
<dbReference type="GO" id="GO:0004550">
    <property type="term" value="F:nucleoside diphosphate kinase activity"/>
    <property type="evidence" value="ECO:0007669"/>
    <property type="project" value="UniProtKB-UniRule"/>
</dbReference>
<dbReference type="AlphaFoldDB" id="A0A379C9A3"/>
<dbReference type="Proteomes" id="UP000255417">
    <property type="component" value="Unassembled WGS sequence"/>
</dbReference>
<dbReference type="InterPro" id="IPR036850">
    <property type="entry name" value="NDK-like_dom_sf"/>
</dbReference>